<dbReference type="PROSITE" id="PS50910">
    <property type="entry name" value="HEPN"/>
    <property type="match status" value="1"/>
</dbReference>
<keyword evidence="2" id="KW-0238">DNA-binding</keyword>
<dbReference type="GO" id="GO:0003677">
    <property type="term" value="F:DNA binding"/>
    <property type="evidence" value="ECO:0007669"/>
    <property type="project" value="UniProtKB-KW"/>
</dbReference>
<dbReference type="AlphaFoldDB" id="A0A430SFI4"/>
<protein>
    <submittedName>
        <fullName evidence="2">DNA-binding protein</fullName>
    </submittedName>
</protein>
<reference evidence="2 3" key="1">
    <citation type="journal article" date="2019" name="Extremophiles">
        <title>Biogeography of thermophiles and predominance of Thermus scotoductus in domestic water heaters.</title>
        <authorList>
            <person name="Wilpiszeski R.L."/>
            <person name="Zhang Z."/>
            <person name="House C.H."/>
        </authorList>
    </citation>
    <scope>NUCLEOTIDE SEQUENCE [LARGE SCALE GENOMIC DNA]</scope>
    <source>
        <strain evidence="2 3">24_S24</strain>
    </source>
</reference>
<dbReference type="InterPro" id="IPR007842">
    <property type="entry name" value="HEPN_dom"/>
</dbReference>
<evidence type="ECO:0000313" key="3">
    <source>
        <dbReference type="Proteomes" id="UP000288051"/>
    </source>
</evidence>
<sequence>MSVEKRRLEGERWLAQAEDDLEAGRVLLAVGKHAQAAFMAQQAGEKALKGFWFALGLDPWGHSLARLVRDLPGEWGQKLSPLLSLALALDKLYIPTRSPDALPGLTPKEAYTREEAEEALAHAEVLLVTVRQAFAEIQ</sequence>
<dbReference type="Gene3D" id="1.20.120.330">
    <property type="entry name" value="Nucleotidyltransferases domain 2"/>
    <property type="match status" value="1"/>
</dbReference>
<accession>A0A430SFI4</accession>
<comment type="caution">
    <text evidence="2">The sequence shown here is derived from an EMBL/GenBank/DDBJ whole genome shotgun (WGS) entry which is preliminary data.</text>
</comment>
<evidence type="ECO:0000313" key="2">
    <source>
        <dbReference type="EMBL" id="RTH37948.1"/>
    </source>
</evidence>
<organism evidence="2 3">
    <name type="scientific">Thermus scotoductus</name>
    <dbReference type="NCBI Taxonomy" id="37636"/>
    <lineage>
        <taxon>Bacteria</taxon>
        <taxon>Thermotogati</taxon>
        <taxon>Deinococcota</taxon>
        <taxon>Deinococci</taxon>
        <taxon>Thermales</taxon>
        <taxon>Thermaceae</taxon>
        <taxon>Thermus</taxon>
    </lineage>
</organism>
<proteinExistence type="predicted"/>
<dbReference type="Proteomes" id="UP000288051">
    <property type="component" value="Unassembled WGS sequence"/>
</dbReference>
<dbReference type="SUPFAM" id="SSF81593">
    <property type="entry name" value="Nucleotidyltransferase substrate binding subunit/domain"/>
    <property type="match status" value="1"/>
</dbReference>
<name>A0A430SFI4_THESC</name>
<feature type="domain" description="HEPN" evidence="1">
    <location>
        <begin position="14"/>
        <end position="126"/>
    </location>
</feature>
<dbReference type="EMBL" id="PELZ01000144">
    <property type="protein sequence ID" value="RTH37948.1"/>
    <property type="molecule type" value="Genomic_DNA"/>
</dbReference>
<gene>
    <name evidence="2" type="ORF">CSW37_05510</name>
</gene>
<dbReference type="SMART" id="SM00748">
    <property type="entry name" value="HEPN"/>
    <property type="match status" value="1"/>
</dbReference>
<evidence type="ECO:0000259" key="1">
    <source>
        <dbReference type="PROSITE" id="PS50910"/>
    </source>
</evidence>
<dbReference type="Pfam" id="PF05168">
    <property type="entry name" value="HEPN"/>
    <property type="match status" value="1"/>
</dbReference>